<keyword evidence="3" id="KW-0012">Acyltransferase</keyword>
<feature type="transmembrane region" description="Helical" evidence="1">
    <location>
        <begin position="389"/>
        <end position="406"/>
    </location>
</feature>
<dbReference type="Proteomes" id="UP000482487">
    <property type="component" value="Unassembled WGS sequence"/>
</dbReference>
<dbReference type="AlphaFoldDB" id="A0A7C9IT78"/>
<keyword evidence="1" id="KW-0812">Transmembrane</keyword>
<evidence type="ECO:0000256" key="1">
    <source>
        <dbReference type="SAM" id="Phobius"/>
    </source>
</evidence>
<evidence type="ECO:0000313" key="4">
    <source>
        <dbReference type="Proteomes" id="UP000482487"/>
    </source>
</evidence>
<feature type="transmembrane region" description="Helical" evidence="1">
    <location>
        <begin position="240"/>
        <end position="260"/>
    </location>
</feature>
<sequence>MSTQTAAGGRIAPLDALRLVGVLAVVALHAGVAYGTVVPWWYVTDPDRTRLMDFVLALADGFPMPLLFGVAGYFACPSLERHGPAGFVIGKARRLLVPLVGLTLFYCPVIAYVDFLDKGGTGGFFMRWLALLPSLADWRFQLFSANQATSATRDMVWSYHLWFLPLLFLFCLALAAARPVAGSGPSRPARAGGPGWGRFGLLALGVGLAAGVGQICWPDAAWSRLGPFLAFQPARLPQYAGFFLLGIFAWAHGWFVAYGVPGRLWDWGIGAVVFFALMVASRIVTLGAFPGVDWLLLAHGLARTGFALAVMGLLAVALARTGARSLWRRPGLAQASFALYLLHFPMVIVLQYVLVGTGLPLAAKFAVCFLVPVAVCLGLGRLLGRWRGFLVPVLAAATFGLSLAVWP</sequence>
<evidence type="ECO:0000313" key="3">
    <source>
        <dbReference type="EMBL" id="MYL84207.1"/>
    </source>
</evidence>
<dbReference type="EMBL" id="WVUD01000027">
    <property type="protein sequence ID" value="MYL84207.1"/>
    <property type="molecule type" value="Genomic_DNA"/>
</dbReference>
<feature type="transmembrane region" description="Helical" evidence="1">
    <location>
        <begin position="95"/>
        <end position="113"/>
    </location>
</feature>
<dbReference type="RefSeq" id="WP_160962005.1">
    <property type="nucleotide sequence ID" value="NZ_WVUD01000027.1"/>
</dbReference>
<dbReference type="Pfam" id="PF01757">
    <property type="entry name" value="Acyl_transf_3"/>
    <property type="match status" value="1"/>
</dbReference>
<feature type="transmembrane region" description="Helical" evidence="1">
    <location>
        <begin position="361"/>
        <end position="382"/>
    </location>
</feature>
<keyword evidence="3" id="KW-0808">Transferase</keyword>
<gene>
    <name evidence="3" type="ORF">GTA51_13830</name>
</gene>
<evidence type="ECO:0000259" key="2">
    <source>
        <dbReference type="Pfam" id="PF01757"/>
    </source>
</evidence>
<keyword evidence="4" id="KW-1185">Reference proteome</keyword>
<name>A0A7C9IT78_9BACT</name>
<feature type="transmembrane region" description="Helical" evidence="1">
    <location>
        <begin position="54"/>
        <end position="75"/>
    </location>
</feature>
<keyword evidence="1" id="KW-0472">Membrane</keyword>
<feature type="transmembrane region" description="Helical" evidence="1">
    <location>
        <begin position="199"/>
        <end position="220"/>
    </location>
</feature>
<dbReference type="PANTHER" id="PTHR36927:SF1">
    <property type="entry name" value="MDO-LIKE PROTEIN"/>
    <property type="match status" value="1"/>
</dbReference>
<proteinExistence type="predicted"/>
<dbReference type="PANTHER" id="PTHR36927">
    <property type="entry name" value="BLR4337 PROTEIN"/>
    <property type="match status" value="1"/>
</dbReference>
<feature type="transmembrane region" description="Helical" evidence="1">
    <location>
        <begin position="159"/>
        <end position="178"/>
    </location>
</feature>
<protein>
    <submittedName>
        <fullName evidence="3">Acyltransferase family protein</fullName>
    </submittedName>
</protein>
<dbReference type="InterPro" id="IPR050623">
    <property type="entry name" value="Glucan_succinyl_AcylTrfase"/>
</dbReference>
<feature type="transmembrane region" description="Helical" evidence="1">
    <location>
        <begin position="267"/>
        <end position="289"/>
    </location>
</feature>
<dbReference type="GO" id="GO:0016747">
    <property type="term" value="F:acyltransferase activity, transferring groups other than amino-acyl groups"/>
    <property type="evidence" value="ECO:0007669"/>
    <property type="project" value="InterPro"/>
</dbReference>
<keyword evidence="1" id="KW-1133">Transmembrane helix</keyword>
<reference evidence="3 4" key="1">
    <citation type="submission" date="2020-01" db="EMBL/GenBank/DDBJ databases">
        <title>Genome sequence of Desulfovibrio aerotolerans DSM 16695(T).</title>
        <authorList>
            <person name="Karnachuk O."/>
            <person name="Avakyan M."/>
            <person name="Mardanov A."/>
            <person name="Kadnikov V."/>
            <person name="Ravin N."/>
        </authorList>
    </citation>
    <scope>NUCLEOTIDE SEQUENCE [LARGE SCALE GENOMIC DNA]</scope>
    <source>
        <strain evidence="3 4">DSM 16695</strain>
    </source>
</reference>
<feature type="transmembrane region" description="Helical" evidence="1">
    <location>
        <begin position="331"/>
        <end position="355"/>
    </location>
</feature>
<dbReference type="InterPro" id="IPR002656">
    <property type="entry name" value="Acyl_transf_3_dom"/>
</dbReference>
<accession>A0A7C9IT78</accession>
<dbReference type="OrthoDB" id="5446016at2"/>
<feature type="transmembrane region" description="Helical" evidence="1">
    <location>
        <begin position="301"/>
        <end position="319"/>
    </location>
</feature>
<comment type="caution">
    <text evidence="3">The sequence shown here is derived from an EMBL/GenBank/DDBJ whole genome shotgun (WGS) entry which is preliminary data.</text>
</comment>
<feature type="transmembrane region" description="Helical" evidence="1">
    <location>
        <begin position="20"/>
        <end position="42"/>
    </location>
</feature>
<organism evidence="3 4">
    <name type="scientific">Solidesulfovibrio aerotolerans</name>
    <dbReference type="NCBI Taxonomy" id="295255"/>
    <lineage>
        <taxon>Bacteria</taxon>
        <taxon>Pseudomonadati</taxon>
        <taxon>Thermodesulfobacteriota</taxon>
        <taxon>Desulfovibrionia</taxon>
        <taxon>Desulfovibrionales</taxon>
        <taxon>Desulfovibrionaceae</taxon>
        <taxon>Solidesulfovibrio</taxon>
    </lineage>
</organism>
<feature type="domain" description="Acyltransferase 3" evidence="2">
    <location>
        <begin position="14"/>
        <end position="379"/>
    </location>
</feature>